<protein>
    <submittedName>
        <fullName evidence="2">Uncharacterized protein</fullName>
    </submittedName>
</protein>
<feature type="region of interest" description="Disordered" evidence="1">
    <location>
        <begin position="323"/>
        <end position="355"/>
    </location>
</feature>
<evidence type="ECO:0000256" key="1">
    <source>
        <dbReference type="SAM" id="MobiDB-lite"/>
    </source>
</evidence>
<organism evidence="2 3">
    <name type="scientific">Amorphotheca resinae ATCC 22711</name>
    <dbReference type="NCBI Taxonomy" id="857342"/>
    <lineage>
        <taxon>Eukaryota</taxon>
        <taxon>Fungi</taxon>
        <taxon>Dikarya</taxon>
        <taxon>Ascomycota</taxon>
        <taxon>Pezizomycotina</taxon>
        <taxon>Leotiomycetes</taxon>
        <taxon>Helotiales</taxon>
        <taxon>Amorphothecaceae</taxon>
        <taxon>Amorphotheca</taxon>
    </lineage>
</organism>
<feature type="compositionally biased region" description="Acidic residues" evidence="1">
    <location>
        <begin position="336"/>
        <end position="353"/>
    </location>
</feature>
<dbReference type="InParanoid" id="A0A2T3BGC2"/>
<keyword evidence="3" id="KW-1185">Reference proteome</keyword>
<dbReference type="OrthoDB" id="3518308at2759"/>
<evidence type="ECO:0000313" key="3">
    <source>
        <dbReference type="Proteomes" id="UP000241818"/>
    </source>
</evidence>
<dbReference type="Proteomes" id="UP000241818">
    <property type="component" value="Unassembled WGS sequence"/>
</dbReference>
<accession>A0A2T3BGC2</accession>
<dbReference type="RefSeq" id="XP_024725898.1">
    <property type="nucleotide sequence ID" value="XM_024868556.1"/>
</dbReference>
<evidence type="ECO:0000313" key="2">
    <source>
        <dbReference type="EMBL" id="PSS28373.1"/>
    </source>
</evidence>
<proteinExistence type="predicted"/>
<gene>
    <name evidence="2" type="ORF">M430DRAFT_55709</name>
</gene>
<reference evidence="2 3" key="1">
    <citation type="journal article" date="2018" name="New Phytol.">
        <title>Comparative genomics and transcriptomics depict ericoid mycorrhizal fungi as versatile saprotrophs and plant mutualists.</title>
        <authorList>
            <person name="Martino E."/>
            <person name="Morin E."/>
            <person name="Grelet G.A."/>
            <person name="Kuo A."/>
            <person name="Kohler A."/>
            <person name="Daghino S."/>
            <person name="Barry K.W."/>
            <person name="Cichocki N."/>
            <person name="Clum A."/>
            <person name="Dockter R.B."/>
            <person name="Hainaut M."/>
            <person name="Kuo R.C."/>
            <person name="LaButti K."/>
            <person name="Lindahl B.D."/>
            <person name="Lindquist E.A."/>
            <person name="Lipzen A."/>
            <person name="Khouja H.R."/>
            <person name="Magnuson J."/>
            <person name="Murat C."/>
            <person name="Ohm R.A."/>
            <person name="Singer S.W."/>
            <person name="Spatafora J.W."/>
            <person name="Wang M."/>
            <person name="Veneault-Fourrey C."/>
            <person name="Henrissat B."/>
            <person name="Grigoriev I.V."/>
            <person name="Martin F.M."/>
            <person name="Perotto S."/>
        </authorList>
    </citation>
    <scope>NUCLEOTIDE SEQUENCE [LARGE SCALE GENOMIC DNA]</scope>
    <source>
        <strain evidence="2 3">ATCC 22711</strain>
    </source>
</reference>
<dbReference type="EMBL" id="KZ679006">
    <property type="protein sequence ID" value="PSS28373.1"/>
    <property type="molecule type" value="Genomic_DNA"/>
</dbReference>
<dbReference type="GeneID" id="36576637"/>
<feature type="compositionally biased region" description="Basic and acidic residues" evidence="1">
    <location>
        <begin position="323"/>
        <end position="335"/>
    </location>
</feature>
<name>A0A2T3BGC2_AMORE</name>
<sequence length="364" mass="41925">MSQLIPPKEAAELYIEWVIQSKDYGYMNGVSPANIVKMAMLDLDALQSGKYGADYYPSADLGTSLQSAVDEANTTDGLPKIVSWIEHRDEESVVRSKEIEKVLSEEFKQISIPEVPVERWERFTLYEKVSTIAQYRVAKDLVCLSKPTDYNYNYKKYEFTIQLYLLKGGYGGNHFATKLCSGYNVPFYSFLKTLQDESQLCVIPPLDDTQPFTIPKGPSFGSSTELTASVFGKAEKEKRVKQRRSSVRGYTLEDGPWVYFLVNNASRTRSDYTEISNQKDYVEMLDTLKKAHQRNPEHGEVLHIWHSADLAAYSKWRESARQEIQDRNRPWRSAESDEGNEEDREDGEDDEGEPYFQWLMRTLQ</sequence>
<dbReference type="AlphaFoldDB" id="A0A2T3BGC2"/>